<proteinExistence type="predicted"/>
<evidence type="ECO:0000313" key="2">
    <source>
        <dbReference type="Proteomes" id="UP000599391"/>
    </source>
</evidence>
<accession>A0A8J7H512</accession>
<sequence length="86" mass="9939">MAEEMPFQFQHYNDDLPHENFVTFFTHPVDSVTGKPINWLDVPVNDKLWNSKRADKGGFIQQATGWKPSILQPYVYLPALTNFLDA</sequence>
<dbReference type="AlphaFoldDB" id="A0A8J7H512"/>
<reference evidence="1 2" key="1">
    <citation type="journal article" date="2021" name="Int. J. Syst. Evol. Microbiol.">
        <title>Amazonocrinis nigriterrae gen. nov., sp. nov., Atlanticothrix silvestris gen. nov., sp. nov. and Dendronalium phyllosphericum gen. nov., sp. nov., nostocacean cyanobacteria from Brazilian environments.</title>
        <authorList>
            <person name="Alvarenga D.O."/>
            <person name="Andreote A.P.D."/>
            <person name="Branco L.H.Z."/>
            <person name="Delbaje E."/>
            <person name="Cruz R.B."/>
            <person name="Varani A.M."/>
            <person name="Fiore M.F."/>
        </authorList>
    </citation>
    <scope>NUCLEOTIDE SEQUENCE [LARGE SCALE GENOMIC DNA]</scope>
    <source>
        <strain evidence="1 2">CENA357</strain>
    </source>
</reference>
<keyword evidence="2" id="KW-1185">Reference proteome</keyword>
<protein>
    <submittedName>
        <fullName evidence="1">Uncharacterized protein</fullName>
    </submittedName>
</protein>
<gene>
    <name evidence="1" type="ORF">I8751_00235</name>
</gene>
<dbReference type="EMBL" id="JAECZB010000001">
    <property type="protein sequence ID" value="MBH8550844.1"/>
    <property type="molecule type" value="Genomic_DNA"/>
</dbReference>
<name>A0A8J7H512_9CYAN</name>
<organism evidence="1 2">
    <name type="scientific">Atlanticothrix silvestris CENA357</name>
    <dbReference type="NCBI Taxonomy" id="1725252"/>
    <lineage>
        <taxon>Bacteria</taxon>
        <taxon>Bacillati</taxon>
        <taxon>Cyanobacteriota</taxon>
        <taxon>Cyanophyceae</taxon>
        <taxon>Nostocales</taxon>
        <taxon>Nodulariaceae</taxon>
        <taxon>Atlanticothrix</taxon>
        <taxon>Atlanticothrix silvestris</taxon>
    </lineage>
</organism>
<dbReference type="Proteomes" id="UP000599391">
    <property type="component" value="Unassembled WGS sequence"/>
</dbReference>
<dbReference type="RefSeq" id="WP_214437165.1">
    <property type="nucleotide sequence ID" value="NZ_JAECZB010000001.1"/>
</dbReference>
<comment type="caution">
    <text evidence="1">The sequence shown here is derived from an EMBL/GenBank/DDBJ whole genome shotgun (WGS) entry which is preliminary data.</text>
</comment>
<evidence type="ECO:0000313" key="1">
    <source>
        <dbReference type="EMBL" id="MBH8550844.1"/>
    </source>
</evidence>